<dbReference type="SUPFAM" id="SSF46955">
    <property type="entry name" value="Putative DNA-binding domain"/>
    <property type="match status" value="1"/>
</dbReference>
<name>A0A1I0GL17_THASX</name>
<dbReference type="STRING" id="349064.SAMN05660429_02463"/>
<dbReference type="Gene3D" id="1.10.238.160">
    <property type="match status" value="1"/>
</dbReference>
<organism evidence="1 2">
    <name type="scientific">Thalassotalea agarivorans</name>
    <name type="common">Thalassomonas agarivorans</name>
    <dbReference type="NCBI Taxonomy" id="349064"/>
    <lineage>
        <taxon>Bacteria</taxon>
        <taxon>Pseudomonadati</taxon>
        <taxon>Pseudomonadota</taxon>
        <taxon>Gammaproteobacteria</taxon>
        <taxon>Alteromonadales</taxon>
        <taxon>Colwelliaceae</taxon>
        <taxon>Thalassotalea</taxon>
    </lineage>
</organism>
<dbReference type="Proteomes" id="UP000199308">
    <property type="component" value="Unassembled WGS sequence"/>
</dbReference>
<dbReference type="Pfam" id="PF05930">
    <property type="entry name" value="Phage_AlpA"/>
    <property type="match status" value="1"/>
</dbReference>
<dbReference type="OrthoDB" id="8455288at2"/>
<dbReference type="PANTHER" id="PTHR36154:SF1">
    <property type="entry name" value="DNA-BINDING TRANSCRIPTIONAL ACTIVATOR ALPA"/>
    <property type="match status" value="1"/>
</dbReference>
<dbReference type="InterPro" id="IPR009061">
    <property type="entry name" value="DNA-bd_dom_put_sf"/>
</dbReference>
<dbReference type="RefSeq" id="WP_093330919.1">
    <property type="nucleotide sequence ID" value="NZ_AP027363.1"/>
</dbReference>
<protein>
    <submittedName>
        <fullName evidence="1">Transcriptional regulator, AlpA family</fullName>
    </submittedName>
</protein>
<accession>A0A1I0GL17</accession>
<reference evidence="1 2" key="1">
    <citation type="submission" date="2016-10" db="EMBL/GenBank/DDBJ databases">
        <authorList>
            <person name="de Groot N.N."/>
        </authorList>
    </citation>
    <scope>NUCLEOTIDE SEQUENCE [LARGE SCALE GENOMIC DNA]</scope>
    <source>
        <strain evidence="1 2">DSM 19706</strain>
    </source>
</reference>
<dbReference type="PANTHER" id="PTHR36154">
    <property type="entry name" value="DNA-BINDING TRANSCRIPTIONAL ACTIVATOR ALPA"/>
    <property type="match status" value="1"/>
</dbReference>
<dbReference type="AlphaFoldDB" id="A0A1I0GL17"/>
<keyword evidence="2" id="KW-1185">Reference proteome</keyword>
<evidence type="ECO:0000313" key="1">
    <source>
        <dbReference type="EMBL" id="SET71059.1"/>
    </source>
</evidence>
<dbReference type="InterPro" id="IPR052931">
    <property type="entry name" value="Prophage_regulatory_activator"/>
</dbReference>
<proteinExistence type="predicted"/>
<gene>
    <name evidence="1" type="ORF">SAMN05660429_02463</name>
</gene>
<sequence length="146" mass="16647">MEPPFSEQLCQIADSMGIAMYQRFTIAEAALFLRCPVSDLEELINNNSISFIQVTKTEINFFGFQLLEHLLGNVNEAPTPKTQTAHAQSEDRIMRIQEIIEITGVSRSTIWRMERRGEFPSRVPLGASSIGWLKSDIDTWLKTKKE</sequence>
<evidence type="ECO:0000313" key="2">
    <source>
        <dbReference type="Proteomes" id="UP000199308"/>
    </source>
</evidence>
<dbReference type="EMBL" id="FOHK01000012">
    <property type="protein sequence ID" value="SET71059.1"/>
    <property type="molecule type" value="Genomic_DNA"/>
</dbReference>
<dbReference type="InterPro" id="IPR010260">
    <property type="entry name" value="AlpA"/>
</dbReference>